<dbReference type="RefSeq" id="WP_350258226.1">
    <property type="nucleotide sequence ID" value="NZ_CP138335.1"/>
</dbReference>
<feature type="transmembrane region" description="Helical" evidence="7">
    <location>
        <begin position="242"/>
        <end position="260"/>
    </location>
</feature>
<keyword evidence="4 7" id="KW-0812">Transmembrane</keyword>
<evidence type="ECO:0000256" key="6">
    <source>
        <dbReference type="ARBA" id="ARBA00023136"/>
    </source>
</evidence>
<keyword evidence="5 7" id="KW-1133">Transmembrane helix</keyword>
<feature type="transmembrane region" description="Helical" evidence="7">
    <location>
        <begin position="145"/>
        <end position="166"/>
    </location>
</feature>
<evidence type="ECO:0000256" key="7">
    <source>
        <dbReference type="SAM" id="Phobius"/>
    </source>
</evidence>
<dbReference type="EMBL" id="CP138335">
    <property type="protein sequence ID" value="XBW08026.1"/>
    <property type="molecule type" value="Genomic_DNA"/>
</dbReference>
<feature type="transmembrane region" description="Helical" evidence="7">
    <location>
        <begin position="28"/>
        <end position="50"/>
    </location>
</feature>
<feature type="transmembrane region" description="Helical" evidence="7">
    <location>
        <begin position="86"/>
        <end position="107"/>
    </location>
</feature>
<dbReference type="PANTHER" id="PTHR30106:SF2">
    <property type="entry name" value="UPF0324 INNER MEMBRANE PROTEIN YEIH"/>
    <property type="match status" value="1"/>
</dbReference>
<evidence type="ECO:0000256" key="5">
    <source>
        <dbReference type="ARBA" id="ARBA00022989"/>
    </source>
</evidence>
<evidence type="ECO:0000256" key="2">
    <source>
        <dbReference type="ARBA" id="ARBA00007977"/>
    </source>
</evidence>
<evidence type="ECO:0000256" key="1">
    <source>
        <dbReference type="ARBA" id="ARBA00004651"/>
    </source>
</evidence>
<name>A0AAU7V8Q2_9ACTO</name>
<organism evidence="8">
    <name type="scientific">Scrofimicrobium appendicitidis</name>
    <dbReference type="NCBI Taxonomy" id="3079930"/>
    <lineage>
        <taxon>Bacteria</taxon>
        <taxon>Bacillati</taxon>
        <taxon>Actinomycetota</taxon>
        <taxon>Actinomycetes</taxon>
        <taxon>Actinomycetales</taxon>
        <taxon>Actinomycetaceae</taxon>
        <taxon>Scrofimicrobium</taxon>
    </lineage>
</organism>
<evidence type="ECO:0000256" key="3">
    <source>
        <dbReference type="ARBA" id="ARBA00022475"/>
    </source>
</evidence>
<sequence length="325" mass="33328">MRKLAPGLALCLGATALAMLLNQVLPAVSPLIIAIVAGIALTNLIHLPAGLQPGIQFSAKKLLRWGIVFLGLKLVLSDIWGLGAPMLLVVVAVVGGGILGTILLGRVLGIHRKLSLLIGCGFSICGAAAVAGVEGVVDAEEEDVVTAVALVVIFGTLMIPLIPALGHLLGMPPEVNGLWAGASIHEIAQAVAAGEAIGHGALELAVITKLSRVLMLAPVVLILALSMRRAGNSNPDAKRPPLVPLFIIGFLAMVLLRSFVDLPEGVLAVGGFLQTALLSAAMFGLGCGVKIRELVRVGARPFVLAALSTVLVMTISGVGIFLTQL</sequence>
<keyword evidence="3" id="KW-1003">Cell membrane</keyword>
<accession>A0AAU7V8Q2</accession>
<feature type="transmembrane region" description="Helical" evidence="7">
    <location>
        <begin position="114"/>
        <end position="133"/>
    </location>
</feature>
<comment type="subcellular location">
    <subcellularLocation>
        <location evidence="1">Cell membrane</location>
        <topology evidence="1">Multi-pass membrane protein</topology>
    </subcellularLocation>
</comment>
<reference evidence="8" key="1">
    <citation type="submission" date="2023-11" db="EMBL/GenBank/DDBJ databases">
        <title>Scrofimicrobium hongkongense sp. nov., isolated from a patient with peritonitis.</title>
        <authorList>
            <person name="Lao H.Y."/>
            <person name="Wong A.Y.P."/>
            <person name="Ng T.L."/>
            <person name="Wong R.Y.L."/>
            <person name="Yau M.C.Y."/>
            <person name="Lam J.Y.W."/>
            <person name="Siu G.K.H."/>
        </authorList>
    </citation>
    <scope>NUCLEOTIDE SEQUENCE</scope>
    <source>
        <strain evidence="8">R131</strain>
    </source>
</reference>
<dbReference type="InterPro" id="IPR018383">
    <property type="entry name" value="UPF0324_pro"/>
</dbReference>
<dbReference type="GO" id="GO:0005886">
    <property type="term" value="C:plasma membrane"/>
    <property type="evidence" value="ECO:0007669"/>
    <property type="project" value="UniProtKB-SubCell"/>
</dbReference>
<proteinExistence type="inferred from homology"/>
<feature type="transmembrane region" description="Helical" evidence="7">
    <location>
        <begin position="62"/>
        <end position="80"/>
    </location>
</feature>
<evidence type="ECO:0000256" key="4">
    <source>
        <dbReference type="ARBA" id="ARBA00022692"/>
    </source>
</evidence>
<protein>
    <submittedName>
        <fullName evidence="8">YeiH family protein</fullName>
    </submittedName>
</protein>
<dbReference type="PANTHER" id="PTHR30106">
    <property type="entry name" value="INNER MEMBRANE PROTEIN YEIH-RELATED"/>
    <property type="match status" value="1"/>
</dbReference>
<gene>
    <name evidence="8" type="ORF">SAC06_00230</name>
</gene>
<feature type="transmembrane region" description="Helical" evidence="7">
    <location>
        <begin position="301"/>
        <end position="322"/>
    </location>
</feature>
<dbReference type="AlphaFoldDB" id="A0AAU7V8Q2"/>
<feature type="transmembrane region" description="Helical" evidence="7">
    <location>
        <begin position="210"/>
        <end position="230"/>
    </location>
</feature>
<dbReference type="Pfam" id="PF03601">
    <property type="entry name" value="Cons_hypoth698"/>
    <property type="match status" value="1"/>
</dbReference>
<feature type="transmembrane region" description="Helical" evidence="7">
    <location>
        <begin position="266"/>
        <end position="289"/>
    </location>
</feature>
<comment type="similarity">
    <text evidence="2">Belongs to the UPF0324 family.</text>
</comment>
<evidence type="ECO:0000313" key="8">
    <source>
        <dbReference type="EMBL" id="XBW08026.1"/>
    </source>
</evidence>
<keyword evidence="6 7" id="KW-0472">Membrane</keyword>
<dbReference type="KEGG" id="sapp:SAC06_00230"/>